<dbReference type="InterPro" id="IPR027417">
    <property type="entry name" value="P-loop_NTPase"/>
</dbReference>
<dbReference type="PROSITE" id="PS00675">
    <property type="entry name" value="SIGMA54_INTERACT_1"/>
    <property type="match status" value="1"/>
</dbReference>
<comment type="caution">
    <text evidence="7">The sequence shown here is derived from an EMBL/GenBank/DDBJ whole genome shotgun (WGS) entry which is preliminary data.</text>
</comment>
<keyword evidence="1" id="KW-0547">Nucleotide-binding</keyword>
<dbReference type="InterPro" id="IPR002078">
    <property type="entry name" value="Sigma_54_int"/>
</dbReference>
<dbReference type="InterPro" id="IPR025662">
    <property type="entry name" value="Sigma_54_int_dom_ATP-bd_1"/>
</dbReference>
<evidence type="ECO:0000256" key="5">
    <source>
        <dbReference type="ARBA" id="ARBA00023163"/>
    </source>
</evidence>
<dbReference type="RefSeq" id="WP_173080236.1">
    <property type="nucleotide sequence ID" value="NZ_BLTE01000001.1"/>
</dbReference>
<dbReference type="FunFam" id="3.40.50.300:FF:000006">
    <property type="entry name" value="DNA-binding transcriptional regulator NtrC"/>
    <property type="match status" value="1"/>
</dbReference>
<dbReference type="GO" id="GO:0005524">
    <property type="term" value="F:ATP binding"/>
    <property type="evidence" value="ECO:0007669"/>
    <property type="project" value="UniProtKB-KW"/>
</dbReference>
<organism evidence="7 8">
    <name type="scientific">Fundidesulfovibrio magnetotacticus</name>
    <dbReference type="NCBI Taxonomy" id="2730080"/>
    <lineage>
        <taxon>Bacteria</taxon>
        <taxon>Pseudomonadati</taxon>
        <taxon>Thermodesulfobacteriota</taxon>
        <taxon>Desulfovibrionia</taxon>
        <taxon>Desulfovibrionales</taxon>
        <taxon>Desulfovibrionaceae</taxon>
        <taxon>Fundidesulfovibrio</taxon>
    </lineage>
</organism>
<reference evidence="7 8" key="2">
    <citation type="submission" date="2020-05" db="EMBL/GenBank/DDBJ databases">
        <title>Draft genome sequence of Desulfovibrio sp. strainFSS-1.</title>
        <authorList>
            <person name="Shimoshige H."/>
            <person name="Kobayashi H."/>
            <person name="Maekawa T."/>
        </authorList>
    </citation>
    <scope>NUCLEOTIDE SEQUENCE [LARGE SCALE GENOMIC DNA]</scope>
    <source>
        <strain evidence="7 8">SIID29052-01</strain>
    </source>
</reference>
<dbReference type="Pfam" id="PF02954">
    <property type="entry name" value="HTH_8"/>
    <property type="match status" value="1"/>
</dbReference>
<keyword evidence="5" id="KW-0804">Transcription</keyword>
<name>A0A6V8LVJ1_9BACT</name>
<evidence type="ECO:0000256" key="4">
    <source>
        <dbReference type="ARBA" id="ARBA00023125"/>
    </source>
</evidence>
<dbReference type="InterPro" id="IPR009057">
    <property type="entry name" value="Homeodomain-like_sf"/>
</dbReference>
<feature type="domain" description="Sigma-54 factor interaction" evidence="6">
    <location>
        <begin position="187"/>
        <end position="416"/>
    </location>
</feature>
<dbReference type="Pfam" id="PF00158">
    <property type="entry name" value="Sigma54_activat"/>
    <property type="match status" value="1"/>
</dbReference>
<keyword evidence="8" id="KW-1185">Reference proteome</keyword>
<dbReference type="SMART" id="SM00065">
    <property type="entry name" value="GAF"/>
    <property type="match status" value="1"/>
</dbReference>
<dbReference type="AlphaFoldDB" id="A0A6V8LVJ1"/>
<keyword evidence="2" id="KW-0067">ATP-binding</keyword>
<keyword evidence="4" id="KW-0238">DNA-binding</keyword>
<dbReference type="PROSITE" id="PS00676">
    <property type="entry name" value="SIGMA54_INTERACT_2"/>
    <property type="match status" value="1"/>
</dbReference>
<dbReference type="PRINTS" id="PR01590">
    <property type="entry name" value="HTHFIS"/>
</dbReference>
<dbReference type="Gene3D" id="1.10.8.60">
    <property type="match status" value="1"/>
</dbReference>
<dbReference type="Gene3D" id="3.30.450.40">
    <property type="match status" value="1"/>
</dbReference>
<protein>
    <submittedName>
        <fullName evidence="7">Nitrogen regulation protein NR(I)</fullName>
    </submittedName>
</protein>
<dbReference type="SMART" id="SM00382">
    <property type="entry name" value="AAA"/>
    <property type="match status" value="1"/>
</dbReference>
<reference evidence="7 8" key="1">
    <citation type="submission" date="2020-04" db="EMBL/GenBank/DDBJ databases">
        <authorList>
            <consortium name="Desulfovibrio sp. FSS-1 genome sequencing consortium"/>
            <person name="Shimoshige H."/>
            <person name="Kobayashi H."/>
            <person name="Maekawa T."/>
        </authorList>
    </citation>
    <scope>NUCLEOTIDE SEQUENCE [LARGE SCALE GENOMIC DNA]</scope>
    <source>
        <strain evidence="7 8">SIID29052-01</strain>
    </source>
</reference>
<dbReference type="InterPro" id="IPR003593">
    <property type="entry name" value="AAA+_ATPase"/>
</dbReference>
<dbReference type="Gene3D" id="1.10.10.60">
    <property type="entry name" value="Homeodomain-like"/>
    <property type="match status" value="1"/>
</dbReference>
<proteinExistence type="predicted"/>
<dbReference type="EMBL" id="BLTE01000001">
    <property type="protein sequence ID" value="GFK92265.1"/>
    <property type="molecule type" value="Genomic_DNA"/>
</dbReference>
<dbReference type="Pfam" id="PF01590">
    <property type="entry name" value="GAF"/>
    <property type="match status" value="1"/>
</dbReference>
<dbReference type="GO" id="GO:0043565">
    <property type="term" value="F:sequence-specific DNA binding"/>
    <property type="evidence" value="ECO:0007669"/>
    <property type="project" value="InterPro"/>
</dbReference>
<gene>
    <name evidence="7" type="primary">glnG_1</name>
    <name evidence="7" type="ORF">NNJEOMEG_00087</name>
</gene>
<dbReference type="Gene3D" id="3.40.50.300">
    <property type="entry name" value="P-loop containing nucleotide triphosphate hydrolases"/>
    <property type="match status" value="1"/>
</dbReference>
<evidence type="ECO:0000256" key="2">
    <source>
        <dbReference type="ARBA" id="ARBA00022840"/>
    </source>
</evidence>
<dbReference type="SUPFAM" id="SSF46689">
    <property type="entry name" value="Homeodomain-like"/>
    <property type="match status" value="1"/>
</dbReference>
<dbReference type="PROSITE" id="PS50045">
    <property type="entry name" value="SIGMA54_INTERACT_4"/>
    <property type="match status" value="1"/>
</dbReference>
<dbReference type="GO" id="GO:0006355">
    <property type="term" value="P:regulation of DNA-templated transcription"/>
    <property type="evidence" value="ECO:0007669"/>
    <property type="project" value="InterPro"/>
</dbReference>
<dbReference type="InterPro" id="IPR025943">
    <property type="entry name" value="Sigma_54_int_dom_ATP-bd_2"/>
</dbReference>
<keyword evidence="3" id="KW-0805">Transcription regulation</keyword>
<evidence type="ECO:0000259" key="6">
    <source>
        <dbReference type="PROSITE" id="PS50045"/>
    </source>
</evidence>
<sequence>MFAKVLDFTRSIFEDMAPGAFQRRFLEALLAVQNVERGSLWVKRGETIACIEAAGEQSERILGVEIPTGRASVVGWVIENARMTISEPLKDPRHYKDLEQGLAAKSTLILCYPLILRDGTVYGALELIDTSAQGSRLNLRKDFLEVLEHLVGIGSIALGQALAFEHKERECRGLKTALERFKGAPPIVGRSPAVQEAMKKVHSYARTDFPVLITGESGTGKELFAQAIHQSSPRRDKPFHVQNCSAIPETLLESELFGYKKGAFTGADRDKTGLFEAASGGTVFLDEIGDMAPSLQAKILRLIQNSEIKPLGGAAARTVDVRIISATNKNLQQAMAESEFREDLFYRLNVLPLHLPPLRERREDLGELLDYFLKADCRRMGIPAKRLAASARELLLDYCWPGNIREMENVVKYILTVVEGEVVEATDLPAHVSAASPETQMPRDAETPDLAACTWEEMERAYAASLLERHRWNVSKAAKQAGLNRSTFDSRLKKLGISKI</sequence>
<dbReference type="InterPro" id="IPR058031">
    <property type="entry name" value="AAA_lid_NorR"/>
</dbReference>
<evidence type="ECO:0000313" key="8">
    <source>
        <dbReference type="Proteomes" id="UP000494245"/>
    </source>
</evidence>
<dbReference type="SUPFAM" id="SSF55781">
    <property type="entry name" value="GAF domain-like"/>
    <property type="match status" value="1"/>
</dbReference>
<evidence type="ECO:0000256" key="3">
    <source>
        <dbReference type="ARBA" id="ARBA00023015"/>
    </source>
</evidence>
<dbReference type="InterPro" id="IPR029016">
    <property type="entry name" value="GAF-like_dom_sf"/>
</dbReference>
<accession>A0A6V8LVJ1</accession>
<dbReference type="Pfam" id="PF25601">
    <property type="entry name" value="AAA_lid_14"/>
    <property type="match status" value="1"/>
</dbReference>
<evidence type="ECO:0000313" key="7">
    <source>
        <dbReference type="EMBL" id="GFK92265.1"/>
    </source>
</evidence>
<evidence type="ECO:0000256" key="1">
    <source>
        <dbReference type="ARBA" id="ARBA00022741"/>
    </source>
</evidence>
<dbReference type="InterPro" id="IPR003018">
    <property type="entry name" value="GAF"/>
</dbReference>
<dbReference type="SUPFAM" id="SSF52540">
    <property type="entry name" value="P-loop containing nucleoside triphosphate hydrolases"/>
    <property type="match status" value="1"/>
</dbReference>
<dbReference type="PANTHER" id="PTHR32071">
    <property type="entry name" value="TRANSCRIPTIONAL REGULATORY PROTEIN"/>
    <property type="match status" value="1"/>
</dbReference>
<dbReference type="CDD" id="cd00009">
    <property type="entry name" value="AAA"/>
    <property type="match status" value="1"/>
</dbReference>
<dbReference type="InterPro" id="IPR002197">
    <property type="entry name" value="HTH_Fis"/>
</dbReference>
<dbReference type="Proteomes" id="UP000494245">
    <property type="component" value="Unassembled WGS sequence"/>
</dbReference>